<evidence type="ECO:0000256" key="1">
    <source>
        <dbReference type="SAM" id="Phobius"/>
    </source>
</evidence>
<dbReference type="EC" id="4.2.1.53" evidence="2"/>
<keyword evidence="1" id="KW-0812">Transmembrane</keyword>
<feature type="transmembrane region" description="Helical" evidence="1">
    <location>
        <begin position="7"/>
        <end position="24"/>
    </location>
</feature>
<protein>
    <submittedName>
        <fullName evidence="2">Oleate hydratase</fullName>
        <ecNumber evidence="2">4.2.1.53</ecNumber>
    </submittedName>
</protein>
<dbReference type="PANTHER" id="PTHR37417:SF2">
    <property type="entry name" value="67 KDA MYOSIN-CROSS-REACTIVE ANTIGEN FAMILY PROTEIN (AFU_ORTHOLOGUE AFUA_5G09970)"/>
    <property type="match status" value="1"/>
</dbReference>
<dbReference type="Gene3D" id="3.30.9.80">
    <property type="match status" value="1"/>
</dbReference>
<name>A0A7S7NSF0_PALFE</name>
<dbReference type="NCBIfam" id="NF010584">
    <property type="entry name" value="PRK13977.1"/>
    <property type="match status" value="1"/>
</dbReference>
<dbReference type="SUPFAM" id="SSF51905">
    <property type="entry name" value="FAD/NAD(P)-binding domain"/>
    <property type="match status" value="1"/>
</dbReference>
<dbReference type="KEGG" id="pfer:IRI77_03200"/>
<dbReference type="EMBL" id="CP063849">
    <property type="protein sequence ID" value="QOY88981.1"/>
    <property type="molecule type" value="Genomic_DNA"/>
</dbReference>
<dbReference type="GO" id="GO:0006631">
    <property type="term" value="P:fatty acid metabolic process"/>
    <property type="evidence" value="ECO:0007669"/>
    <property type="project" value="InterPro"/>
</dbReference>
<organism evidence="2 3">
    <name type="scientific">Paludibaculum fermentans</name>
    <dbReference type="NCBI Taxonomy" id="1473598"/>
    <lineage>
        <taxon>Bacteria</taxon>
        <taxon>Pseudomonadati</taxon>
        <taxon>Acidobacteriota</taxon>
        <taxon>Terriglobia</taxon>
        <taxon>Bryobacterales</taxon>
        <taxon>Bryobacteraceae</taxon>
        <taxon>Paludibaculum</taxon>
    </lineage>
</organism>
<keyword evidence="2" id="KW-0456">Lyase</keyword>
<gene>
    <name evidence="2" type="ORF">IRI77_03200</name>
</gene>
<dbReference type="Pfam" id="PF06100">
    <property type="entry name" value="MCRA"/>
    <property type="match status" value="1"/>
</dbReference>
<accession>A0A7S7NSF0</accession>
<dbReference type="Gene3D" id="3.50.50.60">
    <property type="entry name" value="FAD/NAD(P)-binding domain"/>
    <property type="match status" value="2"/>
</dbReference>
<keyword evidence="1" id="KW-1133">Transmembrane helix</keyword>
<evidence type="ECO:0000313" key="3">
    <source>
        <dbReference type="Proteomes" id="UP000593892"/>
    </source>
</evidence>
<dbReference type="InterPro" id="IPR010354">
    <property type="entry name" value="Oleate_hydratase"/>
</dbReference>
<keyword evidence="3" id="KW-1185">Reference proteome</keyword>
<keyword evidence="1" id="KW-0472">Membrane</keyword>
<proteinExistence type="predicted"/>
<evidence type="ECO:0000313" key="2">
    <source>
        <dbReference type="EMBL" id="QOY88981.1"/>
    </source>
</evidence>
<dbReference type="Proteomes" id="UP000593892">
    <property type="component" value="Chromosome"/>
</dbReference>
<sequence length="523" mass="58265">MTTKPSAYLVGAGIGSLAAAAFMIRDGEVPGVNITILEASPIAGGSLDGAGNAEDGYSMRGGRMVTTDNYECTWDLYKSIPSLTRPGRSVFEETLEFNERHKSNSMARLVDRRRAKVPVASMGFSMQDRLELLKLSQSSEESLGASRITDCLSPGFFETPFWYMWSTTFAFQPWHSAVEFKRYLLRFVLEFSRIETLAGVKRTIYNQYDSMVLPLQKWLLDQGVHLILDCKVTDILHKTEDGKFTVTGLEFERTGACETIAVAEGDLVFLQNGSMTDASSLGSMTSAPAQLTKADSGGWTLWERLAEGRPEFGRPAVFNSSIAQAWWESFTVTLKDPSFFRQMTQFSGNEPGTGGLVTFKDSNWLMSIVLAFQPHFANQPADVQVFWGYSLFPDRVGNFVPKAMTDCNGAEILRELCGHLRFDLETMATANCIPCRMPYLTSMFMPREPGDRPLPVPDGSRNLAFVSQFVEIPEDVVFTVEYSIRAAQMAVYELLGIERKVPAVTPHAKSHHAQFDAFLKAFR</sequence>
<dbReference type="GO" id="GO:0071949">
    <property type="term" value="F:FAD binding"/>
    <property type="evidence" value="ECO:0007669"/>
    <property type="project" value="InterPro"/>
</dbReference>
<dbReference type="RefSeq" id="WP_194450644.1">
    <property type="nucleotide sequence ID" value="NZ_CP063849.1"/>
</dbReference>
<reference evidence="2 3" key="1">
    <citation type="submission" date="2020-10" db="EMBL/GenBank/DDBJ databases">
        <title>Complete genome sequence of Paludibaculum fermentans P105T, a facultatively anaerobic acidobacterium capable of dissimilatory Fe(III) reduction.</title>
        <authorList>
            <person name="Dedysh S.N."/>
            <person name="Beletsky A.V."/>
            <person name="Kulichevskaya I.S."/>
            <person name="Mardanov A.V."/>
            <person name="Ravin N.V."/>
        </authorList>
    </citation>
    <scope>NUCLEOTIDE SEQUENCE [LARGE SCALE GENOMIC DNA]</scope>
    <source>
        <strain evidence="2 3">P105</strain>
    </source>
</reference>
<dbReference type="InterPro" id="IPR036188">
    <property type="entry name" value="FAD/NAD-bd_sf"/>
</dbReference>
<dbReference type="GO" id="GO:0050151">
    <property type="term" value="F:oleate hydratase activity"/>
    <property type="evidence" value="ECO:0007669"/>
    <property type="project" value="UniProtKB-EC"/>
</dbReference>
<dbReference type="AlphaFoldDB" id="A0A7S7NSF0"/>
<dbReference type="PANTHER" id="PTHR37417">
    <property type="entry name" value="67 KDA MYOSIN-CROSS-REACTIVE ANTIGEN FAMILY PROTEIN (AFU_ORTHOLOGUE AFUA_5G09970)"/>
    <property type="match status" value="1"/>
</dbReference>